<dbReference type="AlphaFoldDB" id="A0A5C6BMB3"/>
<gene>
    <name evidence="1" type="ORF">CA54_21130</name>
</gene>
<dbReference type="Proteomes" id="UP000320735">
    <property type="component" value="Unassembled WGS sequence"/>
</dbReference>
<name>A0A5C6BMB3_9PLAN</name>
<proteinExistence type="predicted"/>
<accession>A0A5C6BMB3</accession>
<keyword evidence="2" id="KW-1185">Reference proteome</keyword>
<reference evidence="1 2" key="1">
    <citation type="submission" date="2019-02" db="EMBL/GenBank/DDBJ databases">
        <title>Deep-cultivation of Planctomycetes and their phenomic and genomic characterization uncovers novel biology.</title>
        <authorList>
            <person name="Wiegand S."/>
            <person name="Jogler M."/>
            <person name="Boedeker C."/>
            <person name="Pinto D."/>
            <person name="Vollmers J."/>
            <person name="Rivas-Marin E."/>
            <person name="Kohn T."/>
            <person name="Peeters S.H."/>
            <person name="Heuer A."/>
            <person name="Rast P."/>
            <person name="Oberbeckmann S."/>
            <person name="Bunk B."/>
            <person name="Jeske O."/>
            <person name="Meyerdierks A."/>
            <person name="Storesund J.E."/>
            <person name="Kallscheuer N."/>
            <person name="Luecker S."/>
            <person name="Lage O.M."/>
            <person name="Pohl T."/>
            <person name="Merkel B.J."/>
            <person name="Hornburger P."/>
            <person name="Mueller R.-W."/>
            <person name="Bruemmer F."/>
            <person name="Labrenz M."/>
            <person name="Spormann A.M."/>
            <person name="Op Den Camp H."/>
            <person name="Overmann J."/>
            <person name="Amann R."/>
            <person name="Jetten M.S.M."/>
            <person name="Mascher T."/>
            <person name="Medema M.H."/>
            <person name="Devos D.P."/>
            <person name="Kaster A.-K."/>
            <person name="Ovreas L."/>
            <person name="Rohde M."/>
            <person name="Galperin M.Y."/>
            <person name="Jogler C."/>
        </authorList>
    </citation>
    <scope>NUCLEOTIDE SEQUENCE [LARGE SCALE GENOMIC DNA]</scope>
    <source>
        <strain evidence="1 2">CA54</strain>
    </source>
</reference>
<dbReference type="EMBL" id="SJPP01000001">
    <property type="protein sequence ID" value="TWU13280.1"/>
    <property type="molecule type" value="Genomic_DNA"/>
</dbReference>
<evidence type="ECO:0000313" key="1">
    <source>
        <dbReference type="EMBL" id="TWU13280.1"/>
    </source>
</evidence>
<protein>
    <submittedName>
        <fullName evidence="1">Uncharacterized protein</fullName>
    </submittedName>
</protein>
<organism evidence="1 2">
    <name type="scientific">Symmachiella macrocystis</name>
    <dbReference type="NCBI Taxonomy" id="2527985"/>
    <lineage>
        <taxon>Bacteria</taxon>
        <taxon>Pseudomonadati</taxon>
        <taxon>Planctomycetota</taxon>
        <taxon>Planctomycetia</taxon>
        <taxon>Planctomycetales</taxon>
        <taxon>Planctomycetaceae</taxon>
        <taxon>Symmachiella</taxon>
    </lineage>
</organism>
<comment type="caution">
    <text evidence="1">The sequence shown here is derived from an EMBL/GenBank/DDBJ whole genome shotgun (WGS) entry which is preliminary data.</text>
</comment>
<evidence type="ECO:0000313" key="2">
    <source>
        <dbReference type="Proteomes" id="UP000320735"/>
    </source>
</evidence>
<sequence length="65" mass="7386">MGLPNYNHEFPQNVSAGQPKFCPSSHYRRPVTATMFDESLEGAGHRYSNVRLARFFGRFPVAPML</sequence>